<dbReference type="Gene3D" id="3.50.50.60">
    <property type="entry name" value="FAD/NAD(P)-binding domain"/>
    <property type="match status" value="1"/>
</dbReference>
<sequence>MAPNQSYTDDSMVFTADRSTLRNLLTLGIKDHLEFGKKFVKYNIIQDESGQSKVEAHFSDGSVFVGDLLVGADGVNSLVRKQFTPDSKQFDTNGRCIYGKTPLTNKLLEQLPASCMEWITTIIDDKNLTLFMEPIKFKPTKIEDPNFIPETNDYIYWVLLGLSHCFEKSDQELYSLSQKELKEHQLKLIEKWNPQLKNIITSSDETKSSYISVASSFPDVYEWETNSNITLMGDAIHNMSPTGGSGANTAIYDCLILLNAIKKGSRKQDLEQYEKEMREFSKKMILGSLNGAKRLFGFTSIEDCKVIEN</sequence>
<dbReference type="PRINTS" id="PR00420">
    <property type="entry name" value="RNGMNOXGNASE"/>
</dbReference>
<evidence type="ECO:0000313" key="7">
    <source>
        <dbReference type="Proteomes" id="UP000001064"/>
    </source>
</evidence>
<dbReference type="InterPro" id="IPR036188">
    <property type="entry name" value="FAD/NAD-bd_sf"/>
</dbReference>
<evidence type="ECO:0000259" key="5">
    <source>
        <dbReference type="Pfam" id="PF01494"/>
    </source>
</evidence>
<dbReference type="PANTHER" id="PTHR46972:SF1">
    <property type="entry name" value="FAD DEPENDENT OXIDOREDUCTASE DOMAIN-CONTAINING PROTEIN"/>
    <property type="match status" value="1"/>
</dbReference>
<dbReference type="GO" id="GO:0071949">
    <property type="term" value="F:FAD binding"/>
    <property type="evidence" value="ECO:0007669"/>
    <property type="project" value="InterPro"/>
</dbReference>
<dbReference type="RefSeq" id="XP_003285413.1">
    <property type="nucleotide sequence ID" value="XM_003285365.1"/>
</dbReference>
<protein>
    <recommendedName>
        <fullName evidence="5">FAD-binding domain-containing protein</fullName>
    </recommendedName>
</protein>
<keyword evidence="1" id="KW-0285">Flavoprotein</keyword>
<reference evidence="7" key="1">
    <citation type="journal article" date="2011" name="Genome Biol.">
        <title>Comparative genomics of the social amoebae Dictyostelium discoideum and Dictyostelium purpureum.</title>
        <authorList>
            <consortium name="US DOE Joint Genome Institute (JGI-PGF)"/>
            <person name="Sucgang R."/>
            <person name="Kuo A."/>
            <person name="Tian X."/>
            <person name="Salerno W."/>
            <person name="Parikh A."/>
            <person name="Feasley C.L."/>
            <person name="Dalin E."/>
            <person name="Tu H."/>
            <person name="Huang E."/>
            <person name="Barry K."/>
            <person name="Lindquist E."/>
            <person name="Shapiro H."/>
            <person name="Bruce D."/>
            <person name="Schmutz J."/>
            <person name="Salamov A."/>
            <person name="Fey P."/>
            <person name="Gaudet P."/>
            <person name="Anjard C."/>
            <person name="Babu M.M."/>
            <person name="Basu S."/>
            <person name="Bushmanova Y."/>
            <person name="van der Wel H."/>
            <person name="Katoh-Kurasawa M."/>
            <person name="Dinh C."/>
            <person name="Coutinho P.M."/>
            <person name="Saito T."/>
            <person name="Elias M."/>
            <person name="Schaap P."/>
            <person name="Kay R.R."/>
            <person name="Henrissat B."/>
            <person name="Eichinger L."/>
            <person name="Rivero F."/>
            <person name="Putnam N.H."/>
            <person name="West C.M."/>
            <person name="Loomis W.F."/>
            <person name="Chisholm R.L."/>
            <person name="Shaulsky G."/>
            <person name="Strassmann J.E."/>
            <person name="Queller D.C."/>
            <person name="Kuspa A."/>
            <person name="Grigoriev I.V."/>
        </authorList>
    </citation>
    <scope>NUCLEOTIDE SEQUENCE [LARGE SCALE GENOMIC DNA]</scope>
    <source>
        <strain evidence="7">QSDP1</strain>
    </source>
</reference>
<feature type="domain" description="FAD-binding" evidence="5">
    <location>
        <begin position="227"/>
        <end position="285"/>
    </location>
</feature>
<evidence type="ECO:0000256" key="2">
    <source>
        <dbReference type="ARBA" id="ARBA00022827"/>
    </source>
</evidence>
<dbReference type="eggNOG" id="KOG2614">
    <property type="taxonomic scope" value="Eukaryota"/>
</dbReference>
<organism evidence="6 7">
    <name type="scientific">Dictyostelium purpureum</name>
    <name type="common">Slime mold</name>
    <dbReference type="NCBI Taxonomy" id="5786"/>
    <lineage>
        <taxon>Eukaryota</taxon>
        <taxon>Amoebozoa</taxon>
        <taxon>Evosea</taxon>
        <taxon>Eumycetozoa</taxon>
        <taxon>Dictyostelia</taxon>
        <taxon>Dictyosteliales</taxon>
        <taxon>Dictyosteliaceae</taxon>
        <taxon>Dictyostelium</taxon>
    </lineage>
</organism>
<dbReference type="STRING" id="5786.F0ZDB4"/>
<dbReference type="SUPFAM" id="SSF51905">
    <property type="entry name" value="FAD/NAD(P)-binding domain"/>
    <property type="match status" value="1"/>
</dbReference>
<dbReference type="Proteomes" id="UP000001064">
    <property type="component" value="Unassembled WGS sequence"/>
</dbReference>
<dbReference type="GO" id="GO:0004497">
    <property type="term" value="F:monooxygenase activity"/>
    <property type="evidence" value="ECO:0007669"/>
    <property type="project" value="UniProtKB-KW"/>
</dbReference>
<keyword evidence="7" id="KW-1185">Reference proteome</keyword>
<dbReference type="InterPro" id="IPR002938">
    <property type="entry name" value="FAD-bd"/>
</dbReference>
<proteinExistence type="predicted"/>
<dbReference type="GeneID" id="10502831"/>
<name>F0ZDB4_DICPU</name>
<dbReference type="Pfam" id="PF01494">
    <property type="entry name" value="FAD_binding_3"/>
    <property type="match status" value="1"/>
</dbReference>
<dbReference type="OMA" id="FTHYETE"/>
<keyword evidence="4" id="KW-0503">Monooxygenase</keyword>
<evidence type="ECO:0000256" key="3">
    <source>
        <dbReference type="ARBA" id="ARBA00023002"/>
    </source>
</evidence>
<dbReference type="PANTHER" id="PTHR46972">
    <property type="entry name" value="MONOOXYGENASE ASQM-RELATED"/>
    <property type="match status" value="1"/>
</dbReference>
<evidence type="ECO:0000256" key="4">
    <source>
        <dbReference type="ARBA" id="ARBA00023033"/>
    </source>
</evidence>
<accession>F0ZDB4</accession>
<dbReference type="EMBL" id="GL870984">
    <property type="protein sequence ID" value="EGC38106.1"/>
    <property type="molecule type" value="Genomic_DNA"/>
</dbReference>
<dbReference type="KEGG" id="dpp:DICPUDRAFT_91496"/>
<evidence type="ECO:0000313" key="6">
    <source>
        <dbReference type="EMBL" id="EGC38106.1"/>
    </source>
</evidence>
<evidence type="ECO:0000256" key="1">
    <source>
        <dbReference type="ARBA" id="ARBA00022630"/>
    </source>
</evidence>
<keyword evidence="3" id="KW-0560">Oxidoreductase</keyword>
<dbReference type="VEuPathDB" id="AmoebaDB:DICPUDRAFT_91496"/>
<keyword evidence="2" id="KW-0274">FAD</keyword>
<dbReference type="AlphaFoldDB" id="F0ZDB4"/>
<dbReference type="InParanoid" id="F0ZDB4"/>
<dbReference type="OrthoDB" id="655030at2759"/>
<gene>
    <name evidence="6" type="ORF">DICPUDRAFT_91496</name>
</gene>